<dbReference type="EMBL" id="JARJCW010000078">
    <property type="protein sequence ID" value="KAJ7197473.1"/>
    <property type="molecule type" value="Genomic_DNA"/>
</dbReference>
<proteinExistence type="predicted"/>
<dbReference type="Proteomes" id="UP001219525">
    <property type="component" value="Unassembled WGS sequence"/>
</dbReference>
<dbReference type="EMBL" id="JARJCW010000005">
    <property type="protein sequence ID" value="KAJ7224562.1"/>
    <property type="molecule type" value="Genomic_DNA"/>
</dbReference>
<protein>
    <submittedName>
        <fullName evidence="1">Uncharacterized protein</fullName>
    </submittedName>
</protein>
<evidence type="ECO:0000313" key="2">
    <source>
        <dbReference type="EMBL" id="KAJ7224562.1"/>
    </source>
</evidence>
<dbReference type="AlphaFoldDB" id="A0AAD6V1Y6"/>
<comment type="caution">
    <text evidence="1">The sequence shown here is derived from an EMBL/GenBank/DDBJ whole genome shotgun (WGS) entry which is preliminary data.</text>
</comment>
<evidence type="ECO:0000313" key="3">
    <source>
        <dbReference type="Proteomes" id="UP001219525"/>
    </source>
</evidence>
<gene>
    <name evidence="1" type="ORF">GGX14DRAFT_330059</name>
    <name evidence="2" type="ORF">GGX14DRAFT_339301</name>
</gene>
<accession>A0AAD6V1Y6</accession>
<name>A0AAD6V1Y6_9AGAR</name>
<keyword evidence="3" id="KW-1185">Reference proteome</keyword>
<evidence type="ECO:0000313" key="1">
    <source>
        <dbReference type="EMBL" id="KAJ7197473.1"/>
    </source>
</evidence>
<reference evidence="1" key="1">
    <citation type="submission" date="2023-03" db="EMBL/GenBank/DDBJ databases">
        <title>Massive genome expansion in bonnet fungi (Mycena s.s.) driven by repeated elements and novel gene families across ecological guilds.</title>
        <authorList>
            <consortium name="Lawrence Berkeley National Laboratory"/>
            <person name="Harder C.B."/>
            <person name="Miyauchi S."/>
            <person name="Viragh M."/>
            <person name="Kuo A."/>
            <person name="Thoen E."/>
            <person name="Andreopoulos B."/>
            <person name="Lu D."/>
            <person name="Skrede I."/>
            <person name="Drula E."/>
            <person name="Henrissat B."/>
            <person name="Morin E."/>
            <person name="Kohler A."/>
            <person name="Barry K."/>
            <person name="LaButti K."/>
            <person name="Morin E."/>
            <person name="Salamov A."/>
            <person name="Lipzen A."/>
            <person name="Mereny Z."/>
            <person name="Hegedus B."/>
            <person name="Baldrian P."/>
            <person name="Stursova M."/>
            <person name="Weitz H."/>
            <person name="Taylor A."/>
            <person name="Grigoriev I.V."/>
            <person name="Nagy L.G."/>
            <person name="Martin F."/>
            <person name="Kauserud H."/>
        </authorList>
    </citation>
    <scope>NUCLEOTIDE SEQUENCE</scope>
    <source>
        <strain evidence="1">9144</strain>
    </source>
</reference>
<feature type="non-terminal residue" evidence="1">
    <location>
        <position position="1"/>
    </location>
</feature>
<feature type="non-terminal residue" evidence="1">
    <location>
        <position position="53"/>
    </location>
</feature>
<organism evidence="1 3">
    <name type="scientific">Mycena pura</name>
    <dbReference type="NCBI Taxonomy" id="153505"/>
    <lineage>
        <taxon>Eukaryota</taxon>
        <taxon>Fungi</taxon>
        <taxon>Dikarya</taxon>
        <taxon>Basidiomycota</taxon>
        <taxon>Agaricomycotina</taxon>
        <taxon>Agaricomycetes</taxon>
        <taxon>Agaricomycetidae</taxon>
        <taxon>Agaricales</taxon>
        <taxon>Marasmiineae</taxon>
        <taxon>Mycenaceae</taxon>
        <taxon>Mycena</taxon>
    </lineage>
</organism>
<sequence>RSGSVLNPSGMQIGSGEIYSVMERCRAAVDDSLCVGHRRPQDTAERALLFITM</sequence>